<evidence type="ECO:0000256" key="6">
    <source>
        <dbReference type="ARBA" id="ARBA00023146"/>
    </source>
</evidence>
<dbReference type="NCBIfam" id="TIGR03838">
    <property type="entry name" value="queuosine_YadB"/>
    <property type="match status" value="1"/>
</dbReference>
<evidence type="ECO:0000256" key="8">
    <source>
        <dbReference type="RuleBase" id="RU363037"/>
    </source>
</evidence>
<dbReference type="InterPro" id="IPR020058">
    <property type="entry name" value="Glu/Gln-tRNA-synth_Ib_cat-dom"/>
</dbReference>
<dbReference type="NCBIfam" id="NF004314">
    <property type="entry name" value="PRK05710.1-3"/>
    <property type="match status" value="1"/>
</dbReference>
<dbReference type="InterPro" id="IPR001412">
    <property type="entry name" value="aa-tRNA-synth_I_CS"/>
</dbReference>
<dbReference type="Pfam" id="PF00749">
    <property type="entry name" value="tRNA-synt_1c"/>
    <property type="match status" value="1"/>
</dbReference>
<dbReference type="EC" id="6.1.1.-" evidence="7"/>
<name>A0ABT5V8B6_9ACTO</name>
<dbReference type="Proteomes" id="UP001219297">
    <property type="component" value="Unassembled WGS sequence"/>
</dbReference>
<accession>A0ABT5V8B6</accession>
<feature type="binding site" evidence="7">
    <location>
        <position position="182"/>
    </location>
    <ligand>
        <name>L-glutamate</name>
        <dbReference type="ChEBI" id="CHEBI:29985"/>
    </ligand>
</feature>
<comment type="function">
    <text evidence="7">Catalyzes the tRNA-independent activation of glutamate in presence of ATP and the subsequent transfer of glutamate onto a tRNA(Asp). Glutamate is transferred on the 2-amino-5-(4,5-dihydroxy-2-cyclopenten-1-yl) moiety of the queuosine in the wobble position of the QUC anticodon.</text>
</comment>
<keyword evidence="3 7" id="KW-0547">Nucleotide-binding</keyword>
<dbReference type="HAMAP" id="MF_01428">
    <property type="entry name" value="Glu_Q_tRNA_synth"/>
    <property type="match status" value="1"/>
</dbReference>
<keyword evidence="5 7" id="KW-0067">ATP-binding</keyword>
<feature type="short sequence motif" description="'KMSKS' region" evidence="7">
    <location>
        <begin position="238"/>
        <end position="242"/>
    </location>
</feature>
<feature type="domain" description="Glutamyl/glutaminyl-tRNA synthetase class Ib catalytic" evidence="9">
    <location>
        <begin position="5"/>
        <end position="280"/>
    </location>
</feature>
<dbReference type="PROSITE" id="PS00178">
    <property type="entry name" value="AA_TRNA_LIGASE_I"/>
    <property type="match status" value="1"/>
</dbReference>
<comment type="caution">
    <text evidence="10">The sequence shown here is derived from an EMBL/GenBank/DDBJ whole genome shotgun (WGS) entry which is preliminary data.</text>
</comment>
<dbReference type="InterPro" id="IPR000924">
    <property type="entry name" value="Glu/Gln-tRNA-synth"/>
</dbReference>
<keyword evidence="2 7" id="KW-0479">Metal-binding</keyword>
<evidence type="ECO:0000256" key="5">
    <source>
        <dbReference type="ARBA" id="ARBA00022840"/>
    </source>
</evidence>
<evidence type="ECO:0000256" key="2">
    <source>
        <dbReference type="ARBA" id="ARBA00022723"/>
    </source>
</evidence>
<feature type="binding site" evidence="7">
    <location>
        <position position="117"/>
    </location>
    <ligand>
        <name>Zn(2+)</name>
        <dbReference type="ChEBI" id="CHEBI:29105"/>
    </ligand>
</feature>
<proteinExistence type="inferred from homology"/>
<dbReference type="PANTHER" id="PTHR43311">
    <property type="entry name" value="GLUTAMATE--TRNA LIGASE"/>
    <property type="match status" value="1"/>
</dbReference>
<dbReference type="NCBIfam" id="NF004315">
    <property type="entry name" value="PRK05710.1-4"/>
    <property type="match status" value="1"/>
</dbReference>
<dbReference type="PANTHER" id="PTHR43311:SF1">
    <property type="entry name" value="GLUTAMYL-Q TRNA(ASP) SYNTHETASE"/>
    <property type="match status" value="1"/>
</dbReference>
<keyword evidence="11" id="KW-1185">Reference proteome</keyword>
<evidence type="ECO:0000313" key="11">
    <source>
        <dbReference type="Proteomes" id="UP001219297"/>
    </source>
</evidence>
<evidence type="ECO:0000313" key="10">
    <source>
        <dbReference type="EMBL" id="MDE1655893.1"/>
    </source>
</evidence>
<feature type="binding site" evidence="7">
    <location>
        <position position="241"/>
    </location>
    <ligand>
        <name>ATP</name>
        <dbReference type="ChEBI" id="CHEBI:30616"/>
    </ligand>
</feature>
<reference evidence="10 11" key="1">
    <citation type="submission" date="2023-02" db="EMBL/GenBank/DDBJ databases">
        <title>Defining the Infant Male Urobiome and Moving Towards Mechanisms in Urobiome Research.</title>
        <authorList>
            <person name="Reasoner S."/>
            <person name="Flores V."/>
            <person name="Van Horn G."/>
            <person name="Morales G."/>
            <person name="Peard L."/>
            <person name="Abelson B."/>
            <person name="Manuel C."/>
            <person name="Lee J."/>
            <person name="Baker B."/>
            <person name="Williams T."/>
            <person name="Schmitz J."/>
            <person name="Clayton D."/>
            <person name="Hadjifrangiskou M."/>
        </authorList>
    </citation>
    <scope>NUCLEOTIDE SEQUENCE [LARGE SCALE GENOMIC DNA]</scope>
    <source>
        <strain evidence="10 11">AS1053</strain>
    </source>
</reference>
<keyword evidence="6 7" id="KW-0030">Aminoacyl-tRNA synthetase</keyword>
<feature type="binding site" evidence="7">
    <location>
        <position position="98"/>
    </location>
    <ligand>
        <name>Zn(2+)</name>
        <dbReference type="ChEBI" id="CHEBI:29105"/>
    </ligand>
</feature>
<dbReference type="SUPFAM" id="SSF52374">
    <property type="entry name" value="Nucleotidylyl transferase"/>
    <property type="match status" value="1"/>
</dbReference>
<sequence length="310" mass="34144">MEYGRYAPSPSGDLHLGNLRTALLAWALARRSGRGFLMRVEDMDERSRPQFQERQLADLRALGLTWDGPVQIQSQRIGGYDAAFASLRERGLLYECYCTRRDLADAARAPHGAPGVYPGTCRDLSAAGRRAGRAKLAAVGRQPALRLRTEVKELTIHDEVCGEVSGVVDDFVIRRGDGRYAYNFASVVDDALEHITQVTRGADLAPSTPRQVYLQRLLGAPTPEYWHVPMVLNREGARLAKRDGAVTMRALAEYGWSPADVLALIGRSLGLEVRTAADFAQQLDARALRRRGPWYVDVAALEAGPDSRAS</sequence>
<evidence type="ECO:0000256" key="7">
    <source>
        <dbReference type="HAMAP-Rule" id="MF_01428"/>
    </source>
</evidence>
<dbReference type="PRINTS" id="PR00987">
    <property type="entry name" value="TRNASYNTHGLU"/>
</dbReference>
<dbReference type="InterPro" id="IPR014729">
    <property type="entry name" value="Rossmann-like_a/b/a_fold"/>
</dbReference>
<dbReference type="InterPro" id="IPR022380">
    <property type="entry name" value="Glu-Q_tRNA(Asp)_Synthase"/>
</dbReference>
<comment type="cofactor">
    <cofactor evidence="7">
        <name>Zn(2+)</name>
        <dbReference type="ChEBI" id="CHEBI:29105"/>
    </cofactor>
    <text evidence="7">Binds 1 zinc ion per subunit.</text>
</comment>
<gene>
    <name evidence="10" type="primary">gluQRS</name>
    <name evidence="7" type="synonym">gluQ</name>
    <name evidence="10" type="ORF">PWJ81_02255</name>
</gene>
<keyword evidence="8" id="KW-0648">Protein biosynthesis</keyword>
<comment type="similarity">
    <text evidence="7">Belongs to the class-I aminoacyl-tRNA synthetase family. GluQ subfamily.</text>
</comment>
<feature type="binding site" evidence="7">
    <location>
        <position position="41"/>
    </location>
    <ligand>
        <name>L-glutamate</name>
        <dbReference type="ChEBI" id="CHEBI:29985"/>
    </ligand>
</feature>
<dbReference type="InterPro" id="IPR049940">
    <property type="entry name" value="GluQ/Sye"/>
</dbReference>
<dbReference type="RefSeq" id="WP_016441842.1">
    <property type="nucleotide sequence ID" value="NZ_CAMXYX010000001.1"/>
</dbReference>
<keyword evidence="1 7" id="KW-0436">Ligase</keyword>
<organism evidence="10 11">
    <name type="scientific">Actinotignum sanguinis</name>
    <dbReference type="NCBI Taxonomy" id="1445614"/>
    <lineage>
        <taxon>Bacteria</taxon>
        <taxon>Bacillati</taxon>
        <taxon>Actinomycetota</taxon>
        <taxon>Actinomycetes</taxon>
        <taxon>Actinomycetales</taxon>
        <taxon>Actinomycetaceae</taxon>
        <taxon>Actinotignum</taxon>
    </lineage>
</organism>
<feature type="binding site" evidence="7">
    <location>
        <position position="200"/>
    </location>
    <ligand>
        <name>L-glutamate</name>
        <dbReference type="ChEBI" id="CHEBI:29985"/>
    </ligand>
</feature>
<dbReference type="EMBL" id="JARBHI010000003">
    <property type="protein sequence ID" value="MDE1655893.1"/>
    <property type="molecule type" value="Genomic_DNA"/>
</dbReference>
<evidence type="ECO:0000256" key="3">
    <source>
        <dbReference type="ARBA" id="ARBA00022741"/>
    </source>
</evidence>
<evidence type="ECO:0000259" key="9">
    <source>
        <dbReference type="Pfam" id="PF00749"/>
    </source>
</evidence>
<keyword evidence="4 7" id="KW-0862">Zinc</keyword>
<feature type="binding site" evidence="7">
    <location>
        <position position="96"/>
    </location>
    <ligand>
        <name>Zn(2+)</name>
        <dbReference type="ChEBI" id="CHEBI:29105"/>
    </ligand>
</feature>
<dbReference type="GO" id="GO:0016874">
    <property type="term" value="F:ligase activity"/>
    <property type="evidence" value="ECO:0007669"/>
    <property type="project" value="UniProtKB-KW"/>
</dbReference>
<feature type="short sequence motif" description="'HIGH' region" evidence="7">
    <location>
        <begin position="8"/>
        <end position="18"/>
    </location>
</feature>
<dbReference type="Gene3D" id="3.40.50.620">
    <property type="entry name" value="HUPs"/>
    <property type="match status" value="1"/>
</dbReference>
<protein>
    <recommendedName>
        <fullName evidence="7">Glutamyl-Q tRNA(Asp) synthetase</fullName>
        <shortName evidence="7">Glu-Q-RSs</shortName>
        <ecNumber evidence="7">6.1.1.-</ecNumber>
    </recommendedName>
</protein>
<evidence type="ECO:0000256" key="1">
    <source>
        <dbReference type="ARBA" id="ARBA00022598"/>
    </source>
</evidence>
<feature type="binding site" evidence="7">
    <location>
        <begin position="5"/>
        <end position="9"/>
    </location>
    <ligand>
        <name>L-glutamate</name>
        <dbReference type="ChEBI" id="CHEBI:29985"/>
    </ligand>
</feature>
<feature type="binding site" evidence="7">
    <location>
        <position position="121"/>
    </location>
    <ligand>
        <name>Zn(2+)</name>
        <dbReference type="ChEBI" id="CHEBI:29105"/>
    </ligand>
</feature>
<evidence type="ECO:0000256" key="4">
    <source>
        <dbReference type="ARBA" id="ARBA00022833"/>
    </source>
</evidence>